<sequence length="327" mass="36465">MSKPESNQESSSYTPETMSPKSTTSSTPESGTSDEFLEFEGTTTFAPAPSPTYRYSMSLKSGKLRIWLENCESKKQCTTKLSLEDYVNASNAIPSATASDYVETTRTAFRRLKGEVFQLEVTVNLQVLKQSRVATYSIEMEPISLERIDVLESKMRDLQDEVEQLREESEEVIANHSRGLQDLEVSAKLLQEDVDARETEIEELKKELKTLTASQDSTSTLQMQATTKVADWICWNNYADGIVRMNLPGLYHVTAVVNYKSKSANAAIQLMKGAECIQTAYCGFTEGYCSSTTLTCITRVEKSQQFAVKCPVSLSGMSFLTLIRLGK</sequence>
<dbReference type="AlphaFoldDB" id="G5ADQ1"/>
<feature type="compositionally biased region" description="Low complexity" evidence="2">
    <location>
        <begin position="14"/>
        <end position="34"/>
    </location>
</feature>
<dbReference type="Proteomes" id="UP000002640">
    <property type="component" value="Unassembled WGS sequence"/>
</dbReference>
<feature type="compositionally biased region" description="Polar residues" evidence="2">
    <location>
        <begin position="1"/>
        <end position="13"/>
    </location>
</feature>
<evidence type="ECO:0000313" key="4">
    <source>
        <dbReference type="Proteomes" id="UP000002640"/>
    </source>
</evidence>
<keyword evidence="1" id="KW-0175">Coiled coil</keyword>
<evidence type="ECO:0000256" key="2">
    <source>
        <dbReference type="SAM" id="MobiDB-lite"/>
    </source>
</evidence>
<name>G5ADQ1_PHYSP</name>
<evidence type="ECO:0000256" key="1">
    <source>
        <dbReference type="SAM" id="Coils"/>
    </source>
</evidence>
<keyword evidence="4" id="KW-1185">Reference proteome</keyword>
<dbReference type="Gene3D" id="1.20.5.1700">
    <property type="match status" value="1"/>
</dbReference>
<organism evidence="3 4">
    <name type="scientific">Phytophthora sojae (strain P6497)</name>
    <name type="common">Soybean stem and root rot agent</name>
    <name type="synonym">Phytophthora megasperma f. sp. glycines</name>
    <dbReference type="NCBI Taxonomy" id="1094619"/>
    <lineage>
        <taxon>Eukaryota</taxon>
        <taxon>Sar</taxon>
        <taxon>Stramenopiles</taxon>
        <taxon>Oomycota</taxon>
        <taxon>Peronosporomycetes</taxon>
        <taxon>Peronosporales</taxon>
        <taxon>Peronosporaceae</taxon>
        <taxon>Phytophthora</taxon>
    </lineage>
</organism>
<dbReference type="KEGG" id="psoj:PHYSODRAFT_246582"/>
<evidence type="ECO:0008006" key="5">
    <source>
        <dbReference type="Google" id="ProtNLM"/>
    </source>
</evidence>
<protein>
    <recommendedName>
        <fullName evidence="5">C1q domain-containing protein</fullName>
    </recommendedName>
</protein>
<dbReference type="InParanoid" id="G5ADQ1"/>
<dbReference type="GeneID" id="20637625"/>
<dbReference type="EMBL" id="JH159164">
    <property type="protein sequence ID" value="EGZ06304.1"/>
    <property type="molecule type" value="Genomic_DNA"/>
</dbReference>
<feature type="coiled-coil region" evidence="1">
    <location>
        <begin position="148"/>
        <end position="214"/>
    </location>
</feature>
<reference evidence="3 4" key="1">
    <citation type="journal article" date="2006" name="Science">
        <title>Phytophthora genome sequences uncover evolutionary origins and mechanisms of pathogenesis.</title>
        <authorList>
            <person name="Tyler B.M."/>
            <person name="Tripathy S."/>
            <person name="Zhang X."/>
            <person name="Dehal P."/>
            <person name="Jiang R.H."/>
            <person name="Aerts A."/>
            <person name="Arredondo F.D."/>
            <person name="Baxter L."/>
            <person name="Bensasson D."/>
            <person name="Beynon J.L."/>
            <person name="Chapman J."/>
            <person name="Damasceno C.M."/>
            <person name="Dorrance A.E."/>
            <person name="Dou D."/>
            <person name="Dickerman A.W."/>
            <person name="Dubchak I.L."/>
            <person name="Garbelotto M."/>
            <person name="Gijzen M."/>
            <person name="Gordon S.G."/>
            <person name="Govers F."/>
            <person name="Grunwald N.J."/>
            <person name="Huang W."/>
            <person name="Ivors K.L."/>
            <person name="Jones R.W."/>
            <person name="Kamoun S."/>
            <person name="Krampis K."/>
            <person name="Lamour K.H."/>
            <person name="Lee M.K."/>
            <person name="McDonald W.H."/>
            <person name="Medina M."/>
            <person name="Meijer H.J."/>
            <person name="Nordberg E.K."/>
            <person name="Maclean D.J."/>
            <person name="Ospina-Giraldo M.D."/>
            <person name="Morris P.F."/>
            <person name="Phuntumart V."/>
            <person name="Putnam N.H."/>
            <person name="Rash S."/>
            <person name="Rose J.K."/>
            <person name="Sakihama Y."/>
            <person name="Salamov A.A."/>
            <person name="Savidor A."/>
            <person name="Scheuring C.F."/>
            <person name="Smith B.M."/>
            <person name="Sobral B.W."/>
            <person name="Terry A."/>
            <person name="Torto-Alalibo T.A."/>
            <person name="Win J."/>
            <person name="Xu Z."/>
            <person name="Zhang H."/>
            <person name="Grigoriev I.V."/>
            <person name="Rokhsar D.S."/>
            <person name="Boore J.L."/>
        </authorList>
    </citation>
    <scope>NUCLEOTIDE SEQUENCE [LARGE SCALE GENOMIC DNA]</scope>
    <source>
        <strain evidence="3 4">P6497</strain>
    </source>
</reference>
<accession>G5ADQ1</accession>
<proteinExistence type="predicted"/>
<dbReference type="SMR" id="G5ADQ1"/>
<dbReference type="RefSeq" id="XP_009538201.1">
    <property type="nucleotide sequence ID" value="XM_009539906.1"/>
</dbReference>
<evidence type="ECO:0000313" key="3">
    <source>
        <dbReference type="EMBL" id="EGZ06304.1"/>
    </source>
</evidence>
<gene>
    <name evidence="3" type="ORF">PHYSODRAFT_246582</name>
</gene>
<feature type="region of interest" description="Disordered" evidence="2">
    <location>
        <begin position="1"/>
        <end position="34"/>
    </location>
</feature>
<dbReference type="OMA" id="TYRYSMS"/>